<evidence type="ECO:0000313" key="1">
    <source>
        <dbReference type="EMBL" id="UZK57847.1"/>
    </source>
</evidence>
<dbReference type="RefSeq" id="WP_265546299.1">
    <property type="nucleotide sequence ID" value="NZ_CP098740.1"/>
</dbReference>
<organism evidence="1 2">
    <name type="scientific">Streptomyces drozdowiczii</name>
    <dbReference type="NCBI Taxonomy" id="202862"/>
    <lineage>
        <taxon>Bacteria</taxon>
        <taxon>Bacillati</taxon>
        <taxon>Actinomycetota</taxon>
        <taxon>Actinomycetes</taxon>
        <taxon>Kitasatosporales</taxon>
        <taxon>Streptomycetaceae</taxon>
        <taxon>Streptomyces</taxon>
    </lineage>
</organism>
<dbReference type="EMBL" id="CP098740">
    <property type="protein sequence ID" value="UZK57847.1"/>
    <property type="molecule type" value="Genomic_DNA"/>
</dbReference>
<sequence length="412" mass="44539">MEIEPGIEELIEDLAAGDPARVTAAAERLAAHGEDALPGLLGAVYANQSPQRLKVYGDVLGRIGPPAFDAVLVAARGGEVDDWLRSRLLRVFDERCAERYAALALEPDRLSGSGFEGLLRLRVDSDTGLRALVEKAGRGDDFYGDPGKYLSAMWDSYAPRLRELRRDPASPRPVRRGALGVLIEGGGLDALDGRDRMLVERLVRVKLPGGVRAVPDTQLSAWWLAVPGSTYEGVFEALGLHDPRPVTVRAGVAAAMCEEIRSPSPEDPSRGISRAFVTPELDGWRLVFGQFRQLVGYDDWNDMVETVERVSAACGRAQLFYVDDAGGADIWFAAEEGRVIRQYAAEGGWDDEDDEDDEDPDDITGGVRDVCGALSVDPDLVGVLDTVVRGHGWLAVTAPDAGHGRFPGLLPV</sequence>
<name>A0ABY6PZP9_9ACTN</name>
<gene>
    <name evidence="1" type="ORF">NEH16_30480</name>
</gene>
<evidence type="ECO:0000313" key="2">
    <source>
        <dbReference type="Proteomes" id="UP001164963"/>
    </source>
</evidence>
<protein>
    <submittedName>
        <fullName evidence="1">Uncharacterized protein</fullName>
    </submittedName>
</protein>
<dbReference type="Proteomes" id="UP001164963">
    <property type="component" value="Chromosome"/>
</dbReference>
<accession>A0ABY6PZP9</accession>
<keyword evidence="2" id="KW-1185">Reference proteome</keyword>
<proteinExistence type="predicted"/>
<reference evidence="1" key="1">
    <citation type="journal article" date="2022" name="Front. Microbiol.">
        <title>Mirubactin C rescues the lethal effect of cell wall biosynthesis mutations in Bacillus subtilis.</title>
        <authorList>
            <person name="Kepplinger B."/>
            <person name="Wen X."/>
            <person name="Tyler A.R."/>
            <person name="Kim B.Y."/>
            <person name="Brown J."/>
            <person name="Banks P."/>
            <person name="Dashti Y."/>
            <person name="Mackenzie E.S."/>
            <person name="Wills C."/>
            <person name="Kawai Y."/>
            <person name="Waldron K.J."/>
            <person name="Allenby N.E.E."/>
            <person name="Wu L.J."/>
            <person name="Hall M.J."/>
            <person name="Errington J."/>
        </authorList>
    </citation>
    <scope>NUCLEOTIDE SEQUENCE</scope>
    <source>
        <strain evidence="1">MDA8-470</strain>
    </source>
</reference>